<dbReference type="InterPro" id="IPR015813">
    <property type="entry name" value="Pyrv/PenolPyrv_kinase-like_dom"/>
</dbReference>
<keyword evidence="9 13" id="KW-0460">Magnesium</keyword>
<evidence type="ECO:0000256" key="4">
    <source>
        <dbReference type="ARBA" id="ARBA00022679"/>
    </source>
</evidence>
<evidence type="ECO:0000313" key="17">
    <source>
        <dbReference type="Proteomes" id="UP001165342"/>
    </source>
</evidence>
<proteinExistence type="inferred from homology"/>
<dbReference type="EMBL" id="JAMGBE010000001">
    <property type="protein sequence ID" value="MCL6728791.1"/>
    <property type="molecule type" value="Genomic_DNA"/>
</dbReference>
<keyword evidence="4 13" id="KW-0808">Transferase</keyword>
<dbReference type="NCBIfam" id="TIGR01064">
    <property type="entry name" value="pyruv_kin"/>
    <property type="match status" value="1"/>
</dbReference>
<evidence type="ECO:0000256" key="5">
    <source>
        <dbReference type="ARBA" id="ARBA00022723"/>
    </source>
</evidence>
<dbReference type="Proteomes" id="UP001165342">
    <property type="component" value="Unassembled WGS sequence"/>
</dbReference>
<evidence type="ECO:0000256" key="9">
    <source>
        <dbReference type="ARBA" id="ARBA00022842"/>
    </source>
</evidence>
<accession>A0ABT0RYZ9</accession>
<keyword evidence="17" id="KW-1185">Reference proteome</keyword>
<evidence type="ECO:0000256" key="1">
    <source>
        <dbReference type="ARBA" id="ARBA00004997"/>
    </source>
</evidence>
<dbReference type="InterPro" id="IPR015806">
    <property type="entry name" value="Pyrv_Knase_insert_dom_sf"/>
</dbReference>
<evidence type="ECO:0000313" key="16">
    <source>
        <dbReference type="EMBL" id="MCL6728791.1"/>
    </source>
</evidence>
<dbReference type="SUPFAM" id="SSF52935">
    <property type="entry name" value="PK C-terminal domain-like"/>
    <property type="match status" value="1"/>
</dbReference>
<dbReference type="InterPro" id="IPR040442">
    <property type="entry name" value="Pyrv_kinase-like_dom_sf"/>
</dbReference>
<dbReference type="SUPFAM" id="SSF51621">
    <property type="entry name" value="Phosphoenolpyruvate/pyruvate domain"/>
    <property type="match status" value="1"/>
</dbReference>
<evidence type="ECO:0000256" key="3">
    <source>
        <dbReference type="ARBA" id="ARBA00012142"/>
    </source>
</evidence>
<evidence type="ECO:0000256" key="11">
    <source>
        <dbReference type="ARBA" id="ARBA00023317"/>
    </source>
</evidence>
<comment type="pathway">
    <text evidence="1 13">Carbohydrate degradation; glycolysis; pyruvate from D-glyceraldehyde 3-phosphate: step 5/5.</text>
</comment>
<gene>
    <name evidence="16" type="primary">pyk</name>
    <name evidence="16" type="ORF">LZ538_01820</name>
</gene>
<reference evidence="16" key="1">
    <citation type="submission" date="2022-05" db="EMBL/GenBank/DDBJ databases">
        <authorList>
            <person name="Jo J.-H."/>
            <person name="Im W.-T."/>
        </authorList>
    </citation>
    <scope>NUCLEOTIDE SEQUENCE</scope>
    <source>
        <strain evidence="16">SE220</strain>
    </source>
</reference>
<keyword evidence="5" id="KW-0479">Metal-binding</keyword>
<dbReference type="RefSeq" id="WP_249830294.1">
    <property type="nucleotide sequence ID" value="NZ_JAMGBE010000001.1"/>
</dbReference>
<dbReference type="Gene3D" id="3.20.20.60">
    <property type="entry name" value="Phosphoenolpyruvate-binding domains"/>
    <property type="match status" value="1"/>
</dbReference>
<comment type="catalytic activity">
    <reaction evidence="13">
        <text>pyruvate + ATP = phosphoenolpyruvate + ADP + H(+)</text>
        <dbReference type="Rhea" id="RHEA:18157"/>
        <dbReference type="ChEBI" id="CHEBI:15361"/>
        <dbReference type="ChEBI" id="CHEBI:15378"/>
        <dbReference type="ChEBI" id="CHEBI:30616"/>
        <dbReference type="ChEBI" id="CHEBI:58702"/>
        <dbReference type="ChEBI" id="CHEBI:456216"/>
        <dbReference type="EC" id="2.7.1.40"/>
    </reaction>
</comment>
<dbReference type="NCBIfam" id="NF004886">
    <property type="entry name" value="PRK06247.1"/>
    <property type="match status" value="1"/>
</dbReference>
<keyword evidence="8" id="KW-0067">ATP-binding</keyword>
<dbReference type="Gene3D" id="3.40.1380.20">
    <property type="entry name" value="Pyruvate kinase, C-terminal domain"/>
    <property type="match status" value="1"/>
</dbReference>
<evidence type="ECO:0000259" key="15">
    <source>
        <dbReference type="Pfam" id="PF02887"/>
    </source>
</evidence>
<dbReference type="SUPFAM" id="SSF50800">
    <property type="entry name" value="PK beta-barrel domain-like"/>
    <property type="match status" value="1"/>
</dbReference>
<dbReference type="PANTHER" id="PTHR11817">
    <property type="entry name" value="PYRUVATE KINASE"/>
    <property type="match status" value="1"/>
</dbReference>
<protein>
    <recommendedName>
        <fullName evidence="3 12">Pyruvate kinase</fullName>
        <ecNumber evidence="3 12">2.7.1.40</ecNumber>
    </recommendedName>
</protein>
<dbReference type="PRINTS" id="PR01050">
    <property type="entry name" value="PYRUVTKNASE"/>
</dbReference>
<name>A0ABT0RYZ9_9SPHN</name>
<dbReference type="GO" id="GO:0016301">
    <property type="term" value="F:kinase activity"/>
    <property type="evidence" value="ECO:0007669"/>
    <property type="project" value="UniProtKB-KW"/>
</dbReference>
<dbReference type="InterPro" id="IPR036918">
    <property type="entry name" value="Pyrv_Knase_C_sf"/>
</dbReference>
<dbReference type="GO" id="GO:0004743">
    <property type="term" value="F:pyruvate kinase activity"/>
    <property type="evidence" value="ECO:0007669"/>
    <property type="project" value="UniProtKB-EC"/>
</dbReference>
<dbReference type="Pfam" id="PF02887">
    <property type="entry name" value="PK_C"/>
    <property type="match status" value="1"/>
</dbReference>
<keyword evidence="10 13" id="KW-0324">Glycolysis</keyword>
<evidence type="ECO:0000256" key="8">
    <source>
        <dbReference type="ARBA" id="ARBA00022840"/>
    </source>
</evidence>
<keyword evidence="7 13" id="KW-0418">Kinase</keyword>
<evidence type="ECO:0000256" key="2">
    <source>
        <dbReference type="ARBA" id="ARBA00008663"/>
    </source>
</evidence>
<feature type="domain" description="Pyruvate kinase C-terminal" evidence="15">
    <location>
        <begin position="364"/>
        <end position="477"/>
    </location>
</feature>
<evidence type="ECO:0000256" key="12">
    <source>
        <dbReference type="NCBIfam" id="TIGR01064"/>
    </source>
</evidence>
<evidence type="ECO:0000256" key="13">
    <source>
        <dbReference type="RuleBase" id="RU000504"/>
    </source>
</evidence>
<evidence type="ECO:0000256" key="6">
    <source>
        <dbReference type="ARBA" id="ARBA00022741"/>
    </source>
</evidence>
<keyword evidence="11 16" id="KW-0670">Pyruvate</keyword>
<dbReference type="NCBIfam" id="NF004491">
    <property type="entry name" value="PRK05826.1"/>
    <property type="match status" value="1"/>
</dbReference>
<feature type="domain" description="Pyruvate kinase barrel" evidence="14">
    <location>
        <begin position="14"/>
        <end position="331"/>
    </location>
</feature>
<evidence type="ECO:0000256" key="10">
    <source>
        <dbReference type="ARBA" id="ARBA00023152"/>
    </source>
</evidence>
<sequence>MTASATDTLPPRARKVKILATLGPASSDAKTIRKLMAAGADAFRINMSHGDKRQKARLVEAIRGLEKEFHRPTTIVFDLQGPKLRVGHFEGGQATLERGQRFLFDRDAAPGSSERVQLPHPELFQSVNPGAHILVDDGKVRLKVLKADDNRIEAEVVVGGRVSDNKGVNVPNVLLPIPALTKKDRSDLEFALEQRADWIALSFVQRPEDVAEARSLIGERAALMAKIEKPAAIDRLNDIIALADGVMVARGDLGVELPPEEVPPLQNRIVACARQFGKPVVVATQMLESMITSPTPTRAEVSDVATAIYDGADAVMLSAESAAGQYPVEAVAMMDRIAVSVERDHTYQARVHFTQTQLEPTTADALAGSARQIASTVSASAMVCYTSSGSTARRIARERPPVPLLAMSASINTSRRMGLLWGVHAVHTRDVASFEEMVEKGKRMALRHSLAQGGQRIVLMAGIPFGTAGSTNVLHVVRLIGDELERHSSTRK</sequence>
<dbReference type="InterPro" id="IPR015793">
    <property type="entry name" value="Pyrv_Knase_brl"/>
</dbReference>
<comment type="caution">
    <text evidence="16">The sequence shown here is derived from an EMBL/GenBank/DDBJ whole genome shotgun (WGS) entry which is preliminary data.</text>
</comment>
<evidence type="ECO:0000256" key="7">
    <source>
        <dbReference type="ARBA" id="ARBA00022777"/>
    </source>
</evidence>
<comment type="similarity">
    <text evidence="2 13">Belongs to the pyruvate kinase family.</text>
</comment>
<evidence type="ECO:0000259" key="14">
    <source>
        <dbReference type="Pfam" id="PF00224"/>
    </source>
</evidence>
<dbReference type="NCBIfam" id="NF004978">
    <property type="entry name" value="PRK06354.1"/>
    <property type="match status" value="1"/>
</dbReference>
<dbReference type="InterPro" id="IPR001697">
    <property type="entry name" value="Pyr_Knase"/>
</dbReference>
<dbReference type="Gene3D" id="2.40.33.10">
    <property type="entry name" value="PK beta-barrel domain-like"/>
    <property type="match status" value="1"/>
</dbReference>
<dbReference type="InterPro" id="IPR011037">
    <property type="entry name" value="Pyrv_Knase-like_insert_dom_sf"/>
</dbReference>
<keyword evidence="6" id="KW-0547">Nucleotide-binding</keyword>
<organism evidence="16 17">
    <name type="scientific">Sphingomonas hankyongi</name>
    <dbReference type="NCBI Taxonomy" id="2908209"/>
    <lineage>
        <taxon>Bacteria</taxon>
        <taxon>Pseudomonadati</taxon>
        <taxon>Pseudomonadota</taxon>
        <taxon>Alphaproteobacteria</taxon>
        <taxon>Sphingomonadales</taxon>
        <taxon>Sphingomonadaceae</taxon>
        <taxon>Sphingomonas</taxon>
    </lineage>
</organism>
<dbReference type="InterPro" id="IPR015795">
    <property type="entry name" value="Pyrv_Knase_C"/>
</dbReference>
<dbReference type="EC" id="2.7.1.40" evidence="3 12"/>
<dbReference type="Pfam" id="PF00224">
    <property type="entry name" value="PK"/>
    <property type="match status" value="1"/>
</dbReference>